<evidence type="ECO:0000313" key="2">
    <source>
        <dbReference type="EMBL" id="CAA9572764.1"/>
    </source>
</evidence>
<dbReference type="PANTHER" id="PTHR40112">
    <property type="entry name" value="H2HPP ISOMERASE"/>
    <property type="match status" value="1"/>
</dbReference>
<dbReference type="InterPro" id="IPR013096">
    <property type="entry name" value="Cupin_2"/>
</dbReference>
<gene>
    <name evidence="2" type="ORF">AVDCRST_MAG18-2174</name>
</gene>
<dbReference type="Pfam" id="PF07883">
    <property type="entry name" value="Cupin_2"/>
    <property type="match status" value="1"/>
</dbReference>
<dbReference type="InterPro" id="IPR014710">
    <property type="entry name" value="RmlC-like_jellyroll"/>
</dbReference>
<name>A0A6J4VBH0_9BACT</name>
<reference evidence="2" key="1">
    <citation type="submission" date="2020-02" db="EMBL/GenBank/DDBJ databases">
        <authorList>
            <person name="Meier V. D."/>
        </authorList>
    </citation>
    <scope>NUCLEOTIDE SEQUENCE</scope>
    <source>
        <strain evidence="2">AVDCRST_MAG18</strain>
    </source>
</reference>
<organism evidence="2">
    <name type="scientific">uncultured Thermomicrobiales bacterium</name>
    <dbReference type="NCBI Taxonomy" id="1645740"/>
    <lineage>
        <taxon>Bacteria</taxon>
        <taxon>Pseudomonadati</taxon>
        <taxon>Thermomicrobiota</taxon>
        <taxon>Thermomicrobia</taxon>
        <taxon>Thermomicrobiales</taxon>
        <taxon>environmental samples</taxon>
    </lineage>
</organism>
<feature type="domain" description="Cupin type-2" evidence="1">
    <location>
        <begin position="55"/>
        <end position="108"/>
    </location>
</feature>
<dbReference type="EMBL" id="CADCWN010000167">
    <property type="protein sequence ID" value="CAA9572764.1"/>
    <property type="molecule type" value="Genomic_DNA"/>
</dbReference>
<proteinExistence type="predicted"/>
<protein>
    <submittedName>
        <fullName evidence="2">Pectin degradation protein KdgF</fullName>
    </submittedName>
</protein>
<dbReference type="CDD" id="cd02238">
    <property type="entry name" value="cupin_KdgF"/>
    <property type="match status" value="1"/>
</dbReference>
<evidence type="ECO:0000259" key="1">
    <source>
        <dbReference type="Pfam" id="PF07883"/>
    </source>
</evidence>
<dbReference type="PANTHER" id="PTHR40112:SF1">
    <property type="entry name" value="H2HPP ISOMERASE"/>
    <property type="match status" value="1"/>
</dbReference>
<accession>A0A6J4VBH0</accession>
<dbReference type="InterPro" id="IPR052535">
    <property type="entry name" value="Bacilysin_H2HPP_isomerase"/>
</dbReference>
<dbReference type="AlphaFoldDB" id="A0A6J4VBH0"/>
<dbReference type="InterPro" id="IPR011051">
    <property type="entry name" value="RmlC_Cupin_sf"/>
</dbReference>
<sequence>MEEQKPVELVQGFAKVDEAPAFEPRWYKLDEIVPVALREGVSARFVTGGRIMFSFVRLESGGRVELHQHPHEQCGYMLEGSMDLTIGDETRELRPGDAYTIPGGVPHAATGGLEGGLALDVFSPVREDYAALAEKAAQGR</sequence>
<dbReference type="SUPFAM" id="SSF51182">
    <property type="entry name" value="RmlC-like cupins"/>
    <property type="match status" value="1"/>
</dbReference>
<dbReference type="Gene3D" id="2.60.120.10">
    <property type="entry name" value="Jelly Rolls"/>
    <property type="match status" value="1"/>
</dbReference>